<dbReference type="EMBL" id="LJIJ01000932">
    <property type="protein sequence ID" value="ODM93693.1"/>
    <property type="molecule type" value="Genomic_DNA"/>
</dbReference>
<reference evidence="3 4" key="1">
    <citation type="journal article" date="2016" name="Genome Biol. Evol.">
        <title>Gene Family Evolution Reflects Adaptation to Soil Environmental Stressors in the Genome of the Collembolan Orchesella cincta.</title>
        <authorList>
            <person name="Faddeeva-Vakhrusheva A."/>
            <person name="Derks M.F."/>
            <person name="Anvar S.Y."/>
            <person name="Agamennone V."/>
            <person name="Suring W."/>
            <person name="Smit S."/>
            <person name="van Straalen N.M."/>
            <person name="Roelofs D."/>
        </authorList>
    </citation>
    <scope>NUCLEOTIDE SEQUENCE [LARGE SCALE GENOMIC DNA]</scope>
    <source>
        <tissue evidence="3">Mixed pool</tissue>
    </source>
</reference>
<sequence length="829" mass="93975">MSTLSNTPVFCLLPHSQWPVYCKLVRVFEEELKSHTGKVECIRKAEIECDNPWLQVAWRAQGFTTTDKTNIIVPVFLMQQCILPDISQNGHDCKINVDFRHQRYRFTQVNNMTPGTNVVTWGRQGGIYVGKIYFTGSDVSELSKREVAPSDLNVFVAFNQRIDEFKSNLLSEVGSWGYVYRVHWAKQIFLKEFTKLMDVSEITNFHFEKHSSGTLEVQCEKRINFHPTEVIVSVSPPQNIVGKLAPFQTFPEANKNGPLKPSPLIRSKVSSDGKLLKISGLKNHESVPPKASNNKKTNAQKSYATVLAAPVAKNTQNYALTNENGIQTKSTTKPQPNFSGNNKCVAYQGQNNETPLKPIRKSKFNGKGTMKYKLMDDTKGPKSSKRHTPALIHLKADCIAIDKKHTLKTMVGLSVNDSVLANVNGMMSVGEIDMFCTIGDNESTIYAAVVFDTPLKHPFFVEHDKQYCFERCKSNTFVLIEMSMLLLKTADGTEPLILLRNTEMGKPSLPRQSQEIQAIDYKTEEFRMETFVNVPIQYDNETQFQLRGIEGSNNSCYADSVIFSLFAFTTVFDHYLENPSTEKHSQRVTHNRSICNILKYDIVSTLRKTGTLKSNAVQKLRRALAIYNKSFVSDWMDAEDFILTLFGDVCDGPKFYSFNSDAEDFVFQMHVEFDKKFHNTNLYTLLKQSLDEIDIKLRAAPSPAFIIKLPVSNGQPVYDNLIPNLTISLDPIMDKSIKSADSYNTLCLKAVICLQSNHYTSFVRTGVNKYSDWVFHDSKPTTGDPEVHRIPDLSVLIENSQSSNKWFDYLVRNAFICVYEPLALQETLL</sequence>
<feature type="region of interest" description="Disordered" evidence="2">
    <location>
        <begin position="280"/>
        <end position="299"/>
    </location>
</feature>
<dbReference type="STRING" id="48709.A0A1D2ML37"/>
<evidence type="ECO:0000256" key="2">
    <source>
        <dbReference type="SAM" id="MobiDB-lite"/>
    </source>
</evidence>
<accession>A0A1D2ML37</accession>
<dbReference type="SUPFAM" id="SSF54001">
    <property type="entry name" value="Cysteine proteinases"/>
    <property type="match status" value="1"/>
</dbReference>
<protein>
    <submittedName>
        <fullName evidence="3">Ubiquitin carboxyl-terminal hydrolase CYLD</fullName>
    </submittedName>
</protein>
<dbReference type="Gene3D" id="3.90.70.10">
    <property type="entry name" value="Cysteine proteinases"/>
    <property type="match status" value="1"/>
</dbReference>
<dbReference type="OrthoDB" id="6287070at2759"/>
<dbReference type="AlphaFoldDB" id="A0A1D2ML37"/>
<evidence type="ECO:0000313" key="4">
    <source>
        <dbReference type="Proteomes" id="UP000094527"/>
    </source>
</evidence>
<organism evidence="3 4">
    <name type="scientific">Orchesella cincta</name>
    <name type="common">Springtail</name>
    <name type="synonym">Podura cincta</name>
    <dbReference type="NCBI Taxonomy" id="48709"/>
    <lineage>
        <taxon>Eukaryota</taxon>
        <taxon>Metazoa</taxon>
        <taxon>Ecdysozoa</taxon>
        <taxon>Arthropoda</taxon>
        <taxon>Hexapoda</taxon>
        <taxon>Collembola</taxon>
        <taxon>Entomobryomorpha</taxon>
        <taxon>Entomobryoidea</taxon>
        <taxon>Orchesellidae</taxon>
        <taxon>Orchesellinae</taxon>
        <taxon>Orchesella</taxon>
    </lineage>
</organism>
<keyword evidence="4" id="KW-1185">Reference proteome</keyword>
<dbReference type="Proteomes" id="UP000094527">
    <property type="component" value="Unassembled WGS sequence"/>
</dbReference>
<dbReference type="InterPro" id="IPR038765">
    <property type="entry name" value="Papain-like_cys_pep_sf"/>
</dbReference>
<dbReference type="GO" id="GO:0016787">
    <property type="term" value="F:hydrolase activity"/>
    <property type="evidence" value="ECO:0007669"/>
    <property type="project" value="UniProtKB-KW"/>
</dbReference>
<dbReference type="PANTHER" id="PTHR11830">
    <property type="entry name" value="40S RIBOSOMAL PROTEIN S3A"/>
    <property type="match status" value="1"/>
</dbReference>
<name>A0A1D2ML37_ORCCI</name>
<gene>
    <name evidence="3" type="ORF">Ocin01_12976</name>
</gene>
<keyword evidence="3" id="KW-0378">Hydrolase</keyword>
<keyword evidence="1" id="KW-0963">Cytoplasm</keyword>
<evidence type="ECO:0000313" key="3">
    <source>
        <dbReference type="EMBL" id="ODM93693.1"/>
    </source>
</evidence>
<proteinExistence type="predicted"/>
<evidence type="ECO:0000256" key="1">
    <source>
        <dbReference type="ARBA" id="ARBA00022490"/>
    </source>
</evidence>
<comment type="caution">
    <text evidence="3">The sequence shown here is derived from an EMBL/GenBank/DDBJ whole genome shotgun (WGS) entry which is preliminary data.</text>
</comment>